<dbReference type="AlphaFoldDB" id="A0AAU9SQU9"/>
<name>A0AAU9SQU9_THLAR</name>
<organism evidence="1 2">
    <name type="scientific">Thlaspi arvense</name>
    <name type="common">Field penny-cress</name>
    <dbReference type="NCBI Taxonomy" id="13288"/>
    <lineage>
        <taxon>Eukaryota</taxon>
        <taxon>Viridiplantae</taxon>
        <taxon>Streptophyta</taxon>
        <taxon>Embryophyta</taxon>
        <taxon>Tracheophyta</taxon>
        <taxon>Spermatophyta</taxon>
        <taxon>Magnoliopsida</taxon>
        <taxon>eudicotyledons</taxon>
        <taxon>Gunneridae</taxon>
        <taxon>Pentapetalae</taxon>
        <taxon>rosids</taxon>
        <taxon>malvids</taxon>
        <taxon>Brassicales</taxon>
        <taxon>Brassicaceae</taxon>
        <taxon>Thlaspideae</taxon>
        <taxon>Thlaspi</taxon>
    </lineage>
</organism>
<dbReference type="Proteomes" id="UP000836841">
    <property type="component" value="Chromosome 6"/>
</dbReference>
<reference evidence="1 2" key="1">
    <citation type="submission" date="2022-03" db="EMBL/GenBank/DDBJ databases">
        <authorList>
            <person name="Nunn A."/>
            <person name="Chopra R."/>
            <person name="Nunn A."/>
            <person name="Contreras Garrido A."/>
        </authorList>
    </citation>
    <scope>NUCLEOTIDE SEQUENCE [LARGE SCALE GENOMIC DNA]</scope>
</reference>
<protein>
    <submittedName>
        <fullName evidence="1">Uncharacterized protein</fullName>
    </submittedName>
</protein>
<accession>A0AAU9SQU9</accession>
<evidence type="ECO:0000313" key="2">
    <source>
        <dbReference type="Proteomes" id="UP000836841"/>
    </source>
</evidence>
<proteinExistence type="predicted"/>
<dbReference type="EMBL" id="OU466862">
    <property type="protein sequence ID" value="CAH2069602.1"/>
    <property type="molecule type" value="Genomic_DNA"/>
</dbReference>
<sequence length="178" mass="20470">MQVIPSDYRKYYPTPLPQTAVLRKPEGNFWTVNLSKTTVPLTETFSYSPTMFPTERDLQQEGLIRKGNVLSLLVIRKCILMIPETLASSQLRRAQGVIAMQVIKDYSLKFDGTVNLIDRYGVVEGRVGGWTDRVVVYKWDEIYKRNDAKPEDLIICEILREGNVVKSIKPHFVKASYR</sequence>
<gene>
    <name evidence="1" type="ORF">TAV2_LOCUS19465</name>
</gene>
<evidence type="ECO:0000313" key="1">
    <source>
        <dbReference type="EMBL" id="CAH2069602.1"/>
    </source>
</evidence>
<keyword evidence="2" id="KW-1185">Reference proteome</keyword>